<dbReference type="AlphaFoldDB" id="A0AAC8QCN5"/>
<keyword evidence="1" id="KW-0812">Transmembrane</keyword>
<dbReference type="KEGG" id="age:AA314_06600"/>
<keyword evidence="5" id="KW-1185">Reference proteome</keyword>
<evidence type="ECO:0000313" key="2">
    <source>
        <dbReference type="EMBL" id="AKJ04974.1"/>
    </source>
</evidence>
<accession>A0AAC8QCN5</accession>
<keyword evidence="1" id="KW-1133">Transmembrane helix</keyword>
<protein>
    <submittedName>
        <fullName evidence="2">Uncharacterized protein</fullName>
    </submittedName>
</protein>
<organism evidence="2 4">
    <name type="scientific">Archangium gephyra</name>
    <dbReference type="NCBI Taxonomy" id="48"/>
    <lineage>
        <taxon>Bacteria</taxon>
        <taxon>Pseudomonadati</taxon>
        <taxon>Myxococcota</taxon>
        <taxon>Myxococcia</taxon>
        <taxon>Myxococcales</taxon>
        <taxon>Cystobacterineae</taxon>
        <taxon>Archangiaceae</taxon>
        <taxon>Archangium</taxon>
    </lineage>
</organism>
<dbReference type="EMBL" id="CP011509">
    <property type="protein sequence ID" value="AKJ04974.1"/>
    <property type="molecule type" value="Genomic_DNA"/>
</dbReference>
<keyword evidence="1" id="KW-0472">Membrane</keyword>
<evidence type="ECO:0000313" key="3">
    <source>
        <dbReference type="EMBL" id="REG35681.1"/>
    </source>
</evidence>
<dbReference type="EMBL" id="QUMU01000002">
    <property type="protein sequence ID" value="REG35681.1"/>
    <property type="molecule type" value="Genomic_DNA"/>
</dbReference>
<dbReference type="Proteomes" id="UP000256345">
    <property type="component" value="Unassembled WGS sequence"/>
</dbReference>
<feature type="transmembrane region" description="Helical" evidence="1">
    <location>
        <begin position="6"/>
        <end position="25"/>
    </location>
</feature>
<reference evidence="2 4" key="1">
    <citation type="submission" date="2015-05" db="EMBL/GenBank/DDBJ databases">
        <title>Genome assembly of Archangium gephyra DSM 2261.</title>
        <authorList>
            <person name="Sharma G."/>
            <person name="Subramanian S."/>
        </authorList>
    </citation>
    <scope>NUCLEOTIDE SEQUENCE [LARGE SCALE GENOMIC DNA]</scope>
    <source>
        <strain evidence="2 4">DSM 2261</strain>
    </source>
</reference>
<gene>
    <name evidence="2" type="ORF">AA314_06600</name>
    <name evidence="3" type="ORF">ATI61_10249</name>
</gene>
<evidence type="ECO:0000256" key="1">
    <source>
        <dbReference type="SAM" id="Phobius"/>
    </source>
</evidence>
<name>A0AAC8QCN5_9BACT</name>
<proteinExistence type="predicted"/>
<reference evidence="3 5" key="2">
    <citation type="submission" date="2018-08" db="EMBL/GenBank/DDBJ databases">
        <title>Genomic Encyclopedia of Archaeal and Bacterial Type Strains, Phase II (KMG-II): from individual species to whole genera.</title>
        <authorList>
            <person name="Goeker M."/>
        </authorList>
    </citation>
    <scope>NUCLEOTIDE SEQUENCE [LARGE SCALE GENOMIC DNA]</scope>
    <source>
        <strain evidence="3 5">DSM 2261</strain>
    </source>
</reference>
<dbReference type="Proteomes" id="UP000035579">
    <property type="component" value="Chromosome"/>
</dbReference>
<evidence type="ECO:0000313" key="4">
    <source>
        <dbReference type="Proteomes" id="UP000035579"/>
    </source>
</evidence>
<sequence length="64" mass="7085">MNNGMNLELAIYVTTLALIGVSYLLSGKRELRNAAAQQRQHDAELETLVRPVLLFTMKASVAHC</sequence>
<evidence type="ECO:0000313" key="5">
    <source>
        <dbReference type="Proteomes" id="UP000256345"/>
    </source>
</evidence>